<evidence type="ECO:0000313" key="2">
    <source>
        <dbReference type="EMBL" id="MDQ0255325.1"/>
    </source>
</evidence>
<comment type="caution">
    <text evidence="2">The sequence shown here is derived from an EMBL/GenBank/DDBJ whole genome shotgun (WGS) entry which is preliminary data.</text>
</comment>
<accession>A0ABT9ZYZ2</accession>
<evidence type="ECO:0000313" key="3">
    <source>
        <dbReference type="Proteomes" id="UP001230005"/>
    </source>
</evidence>
<dbReference type="InterPro" id="IPR025237">
    <property type="entry name" value="DUF4183"/>
</dbReference>
<name>A0ABT9ZYZ2_9BACI</name>
<gene>
    <name evidence="2" type="ORF">J2S74_002707</name>
</gene>
<feature type="domain" description="DUF4183" evidence="1">
    <location>
        <begin position="43"/>
        <end position="113"/>
    </location>
</feature>
<dbReference type="EMBL" id="JAUSUG010000010">
    <property type="protein sequence ID" value="MDQ0255325.1"/>
    <property type="molecule type" value="Genomic_DNA"/>
</dbReference>
<protein>
    <recommendedName>
        <fullName evidence="1">DUF4183 domain-containing protein</fullName>
    </recommendedName>
</protein>
<keyword evidence="3" id="KW-1185">Reference proteome</keyword>
<dbReference type="RefSeq" id="WP_307326261.1">
    <property type="nucleotide sequence ID" value="NZ_JAUSUG010000010.1"/>
</dbReference>
<dbReference type="Proteomes" id="UP001230005">
    <property type="component" value="Unassembled WGS sequence"/>
</dbReference>
<reference evidence="2 3" key="1">
    <citation type="submission" date="2023-07" db="EMBL/GenBank/DDBJ databases">
        <title>Genomic Encyclopedia of Type Strains, Phase IV (KMG-IV): sequencing the most valuable type-strain genomes for metagenomic binning, comparative biology and taxonomic classification.</title>
        <authorList>
            <person name="Goeker M."/>
        </authorList>
    </citation>
    <scope>NUCLEOTIDE SEQUENCE [LARGE SCALE GENOMIC DNA]</scope>
    <source>
        <strain evidence="2 3">DSM 9768</strain>
    </source>
</reference>
<sequence length="128" mass="14045">MARIIKLHVEATAETTVETQPDIQRFFYELDQDQTDTTFTIEVNDFEDDTGATPTALPELAEDNSYYNVYINGVLQMDETSSYTPGEQGTGQLAITVPDDQTITAGTPVILEVSNFGPDAETDVTITT</sequence>
<dbReference type="Pfam" id="PF13799">
    <property type="entry name" value="DUF4183"/>
    <property type="match status" value="1"/>
</dbReference>
<evidence type="ECO:0000259" key="1">
    <source>
        <dbReference type="Pfam" id="PF13799"/>
    </source>
</evidence>
<proteinExistence type="predicted"/>
<organism evidence="2 3">
    <name type="scientific">Evansella vedderi</name>
    <dbReference type="NCBI Taxonomy" id="38282"/>
    <lineage>
        <taxon>Bacteria</taxon>
        <taxon>Bacillati</taxon>
        <taxon>Bacillota</taxon>
        <taxon>Bacilli</taxon>
        <taxon>Bacillales</taxon>
        <taxon>Bacillaceae</taxon>
        <taxon>Evansella</taxon>
    </lineage>
</organism>